<comment type="caution">
    <text evidence="1">The sequence shown here is derived from an EMBL/GenBank/DDBJ whole genome shotgun (WGS) entry which is preliminary data.</text>
</comment>
<keyword evidence="2" id="KW-1185">Reference proteome</keyword>
<dbReference type="AlphaFoldDB" id="A0A016T0S2"/>
<proteinExistence type="predicted"/>
<dbReference type="Proteomes" id="UP000024635">
    <property type="component" value="Unassembled WGS sequence"/>
</dbReference>
<evidence type="ECO:0000313" key="2">
    <source>
        <dbReference type="Proteomes" id="UP000024635"/>
    </source>
</evidence>
<name>A0A016T0S2_9BILA</name>
<reference evidence="2" key="1">
    <citation type="journal article" date="2015" name="Nat. Genet.">
        <title>The genome and transcriptome of the zoonotic hookworm Ancylostoma ceylanicum identify infection-specific gene families.</title>
        <authorList>
            <person name="Schwarz E.M."/>
            <person name="Hu Y."/>
            <person name="Antoshechkin I."/>
            <person name="Miller M.M."/>
            <person name="Sternberg P.W."/>
            <person name="Aroian R.V."/>
        </authorList>
    </citation>
    <scope>NUCLEOTIDE SEQUENCE</scope>
    <source>
        <strain evidence="2">HY135</strain>
    </source>
</reference>
<accession>A0A016T0S2</accession>
<dbReference type="EMBL" id="JARK01001488">
    <property type="protein sequence ID" value="EYB96169.1"/>
    <property type="molecule type" value="Genomic_DNA"/>
</dbReference>
<organism evidence="1 2">
    <name type="scientific">Ancylostoma ceylanicum</name>
    <dbReference type="NCBI Taxonomy" id="53326"/>
    <lineage>
        <taxon>Eukaryota</taxon>
        <taxon>Metazoa</taxon>
        <taxon>Ecdysozoa</taxon>
        <taxon>Nematoda</taxon>
        <taxon>Chromadorea</taxon>
        <taxon>Rhabditida</taxon>
        <taxon>Rhabditina</taxon>
        <taxon>Rhabditomorpha</taxon>
        <taxon>Strongyloidea</taxon>
        <taxon>Ancylostomatidae</taxon>
        <taxon>Ancylostomatinae</taxon>
        <taxon>Ancylostoma</taxon>
    </lineage>
</organism>
<sequence>MGQMLSHSFLGQFWISSICLRDMFTRKYESLFQDLSKESQMGNSDDNTDDLDNSSSTHLFYVGGVGFTCYLFVI</sequence>
<evidence type="ECO:0000313" key="1">
    <source>
        <dbReference type="EMBL" id="EYB96169.1"/>
    </source>
</evidence>
<gene>
    <name evidence="1" type="primary">Acey_s0152.g2850</name>
    <name evidence="1" type="ORF">Y032_0152g2850</name>
</gene>
<protein>
    <submittedName>
        <fullName evidence="1">Uncharacterized protein</fullName>
    </submittedName>
</protein>